<dbReference type="PANTHER" id="PTHR32071:SF57">
    <property type="entry name" value="C4-DICARBOXYLATE TRANSPORT TRANSCRIPTIONAL REGULATORY PROTEIN DCTD"/>
    <property type="match status" value="1"/>
</dbReference>
<dbReference type="SUPFAM" id="SSF55785">
    <property type="entry name" value="PYP-like sensor domain (PAS domain)"/>
    <property type="match status" value="1"/>
</dbReference>
<organism evidence="9 10">
    <name type="scientific">Desulfosporosinus nitroreducens</name>
    <dbReference type="NCBI Taxonomy" id="2018668"/>
    <lineage>
        <taxon>Bacteria</taxon>
        <taxon>Bacillati</taxon>
        <taxon>Bacillota</taxon>
        <taxon>Clostridia</taxon>
        <taxon>Eubacteriales</taxon>
        <taxon>Desulfitobacteriaceae</taxon>
        <taxon>Desulfosporosinus</taxon>
    </lineage>
</organism>
<comment type="caution">
    <text evidence="9">The sequence shown here is derived from an EMBL/GenBank/DDBJ whole genome shotgun (WGS) entry which is preliminary data.</text>
</comment>
<dbReference type="PANTHER" id="PTHR32071">
    <property type="entry name" value="TRANSCRIPTIONAL REGULATORY PROTEIN"/>
    <property type="match status" value="1"/>
</dbReference>
<dbReference type="Gene3D" id="3.40.50.300">
    <property type="entry name" value="P-loop containing nucleotide triphosphate hydrolases"/>
    <property type="match status" value="1"/>
</dbReference>
<dbReference type="SUPFAM" id="SSF46689">
    <property type="entry name" value="Homeodomain-like"/>
    <property type="match status" value="1"/>
</dbReference>
<dbReference type="InterPro" id="IPR030828">
    <property type="entry name" value="HTH_TyrR"/>
</dbReference>
<dbReference type="CDD" id="cd00009">
    <property type="entry name" value="AAA"/>
    <property type="match status" value="1"/>
</dbReference>
<gene>
    <name evidence="9" type="ORF">M8H41_09095</name>
</gene>
<evidence type="ECO:0000256" key="4">
    <source>
        <dbReference type="ARBA" id="ARBA00023015"/>
    </source>
</evidence>
<dbReference type="InterPro" id="IPR025944">
    <property type="entry name" value="Sigma_54_int_dom_CS"/>
</dbReference>
<feature type="domain" description="PAS" evidence="8">
    <location>
        <begin position="136"/>
        <end position="187"/>
    </location>
</feature>
<dbReference type="CDD" id="cd00130">
    <property type="entry name" value="PAS"/>
    <property type="match status" value="1"/>
</dbReference>
<evidence type="ECO:0000256" key="5">
    <source>
        <dbReference type="ARBA" id="ARBA00023163"/>
    </source>
</evidence>
<dbReference type="InterPro" id="IPR000014">
    <property type="entry name" value="PAS"/>
</dbReference>
<dbReference type="SUPFAM" id="SSF52540">
    <property type="entry name" value="P-loop containing nucleoside triphosphate hydrolases"/>
    <property type="match status" value="1"/>
</dbReference>
<dbReference type="Proteomes" id="UP001176021">
    <property type="component" value="Unassembled WGS sequence"/>
</dbReference>
<evidence type="ECO:0000256" key="1">
    <source>
        <dbReference type="ARBA" id="ARBA00022741"/>
    </source>
</evidence>
<dbReference type="Pfam" id="PF00158">
    <property type="entry name" value="Sigma54_activat"/>
    <property type="match status" value="1"/>
</dbReference>
<dbReference type="InterPro" id="IPR025662">
    <property type="entry name" value="Sigma_54_int_dom_ATP-bd_1"/>
</dbReference>
<dbReference type="SUPFAM" id="SSF54631">
    <property type="entry name" value="CBS-domain pair"/>
    <property type="match status" value="1"/>
</dbReference>
<dbReference type="RefSeq" id="WP_302048556.1">
    <property type="nucleotide sequence ID" value="NZ_JAMJEV010000006.1"/>
</dbReference>
<name>A0ABT8QR83_9FIRM</name>
<dbReference type="PROSITE" id="PS50112">
    <property type="entry name" value="PAS"/>
    <property type="match status" value="1"/>
</dbReference>
<dbReference type="InterPro" id="IPR002078">
    <property type="entry name" value="Sigma_54_int"/>
</dbReference>
<dbReference type="EMBL" id="JAMJEV010000006">
    <property type="protein sequence ID" value="MDO0823009.1"/>
    <property type="molecule type" value="Genomic_DNA"/>
</dbReference>
<proteinExistence type="predicted"/>
<dbReference type="Gene3D" id="1.10.10.60">
    <property type="entry name" value="Homeodomain-like"/>
    <property type="match status" value="1"/>
</dbReference>
<keyword evidence="3" id="KW-0067">ATP-binding</keyword>
<feature type="domain" description="Sigma-54 factor interaction" evidence="7">
    <location>
        <begin position="326"/>
        <end position="556"/>
    </location>
</feature>
<dbReference type="SMART" id="SM00091">
    <property type="entry name" value="PAS"/>
    <property type="match status" value="1"/>
</dbReference>
<dbReference type="InterPro" id="IPR027417">
    <property type="entry name" value="P-loop_NTPase"/>
</dbReference>
<dbReference type="PROSITE" id="PS50045">
    <property type="entry name" value="SIGMA54_INTERACT_4"/>
    <property type="match status" value="1"/>
</dbReference>
<keyword evidence="5" id="KW-0804">Transcription</keyword>
<dbReference type="InterPro" id="IPR003593">
    <property type="entry name" value="AAA+_ATPase"/>
</dbReference>
<dbReference type="InterPro" id="IPR058031">
    <property type="entry name" value="AAA_lid_NorR"/>
</dbReference>
<evidence type="ECO:0000256" key="6">
    <source>
        <dbReference type="ARBA" id="ARBA00029500"/>
    </source>
</evidence>
<evidence type="ECO:0000259" key="7">
    <source>
        <dbReference type="PROSITE" id="PS50045"/>
    </source>
</evidence>
<protein>
    <recommendedName>
        <fullName evidence="6">HTH-type transcriptional regulatory protein TyrR</fullName>
    </recommendedName>
</protein>
<keyword evidence="1" id="KW-0547">Nucleotide-binding</keyword>
<accession>A0ABT8QR83</accession>
<dbReference type="Gene3D" id="3.10.580.10">
    <property type="entry name" value="CBS-domain"/>
    <property type="match status" value="1"/>
</dbReference>
<dbReference type="InterPro" id="IPR035965">
    <property type="entry name" value="PAS-like_dom_sf"/>
</dbReference>
<evidence type="ECO:0000313" key="10">
    <source>
        <dbReference type="Proteomes" id="UP001176021"/>
    </source>
</evidence>
<evidence type="ECO:0000313" key="9">
    <source>
        <dbReference type="EMBL" id="MDO0823009.1"/>
    </source>
</evidence>
<dbReference type="InterPro" id="IPR046342">
    <property type="entry name" value="CBS_dom_sf"/>
</dbReference>
<dbReference type="NCBIfam" id="TIGR00229">
    <property type="entry name" value="sensory_box"/>
    <property type="match status" value="1"/>
</dbReference>
<dbReference type="Gene3D" id="1.10.8.60">
    <property type="match status" value="1"/>
</dbReference>
<evidence type="ECO:0000259" key="8">
    <source>
        <dbReference type="PROSITE" id="PS50112"/>
    </source>
</evidence>
<reference evidence="9" key="1">
    <citation type="submission" date="2022-05" db="EMBL/GenBank/DDBJ databases">
        <title>Expanded diversity of anoxic marine methylotrophy in a Black Sea sulfate reducing microorganism.</title>
        <authorList>
            <person name="Fischer P.Q."/>
            <person name="Stams A.J.M."/>
            <person name="Villanueva L."/>
            <person name="Sousa D.Z."/>
        </authorList>
    </citation>
    <scope>NUCLEOTIDE SEQUENCE</scope>
    <source>
        <strain evidence="9">P130</strain>
    </source>
</reference>
<dbReference type="Pfam" id="PF00571">
    <property type="entry name" value="CBS"/>
    <property type="match status" value="1"/>
</dbReference>
<sequence length="644" mass="72183">MKLIKLARPSLVQFDPDQPLAKTVDSMIAHELISAPVVQNKKIVGILNLASAQKKIHKGAVLVKDAMQTDIIIYKEGMELEDALLENNSWFPAEDAQGNFVGIIMTKTLISYLNNKLVNQSQHGQELFEQASVKQLNLELDTIIESSFDGIAICDHEGRGMRFNQAHARLTGLDASHFIGQHINDLFEKGIFEYESITAKALREGRTITSVQNISPTGKQVLVTSYPIFDNEGKVSRVVSNIQDISELHKLSDLVQLELSIESSMGESATSASKYSYQERQYILPRPLIDAAVSPLGEELSESKLLATNQTEPPELMIEQLRKDKIIVKSPEMLKLFNLAIRTARTDSTVLLLGESGVGKEVLSRVIHNTSTRASSGRFIQINCGAIPETLLESELFGYEAGAFTGANSQGKPGMFELANLGTLLLDEIGDLSANLQVKLLRVLQEQEVYRLGGISPIKLNVRIIAATNCNIWERVQEGVFREDLFYRLYVLPIEVPPLRERKEDILPLTLHFIRLYNEKYGVEKHFDPKAISILESYGWPGNVRELQNVIERLLVVTEEDLVQPMHVLTQLSKFKNKVNSPITVNTILPIQQAKEMLEKELIIMAFNCYPSIRKAAEALGLDHSNVMRKATKYGIKKEYKIYS</sequence>
<keyword evidence="10" id="KW-1185">Reference proteome</keyword>
<dbReference type="Pfam" id="PF18024">
    <property type="entry name" value="HTH_50"/>
    <property type="match status" value="1"/>
</dbReference>
<dbReference type="Pfam" id="PF13426">
    <property type="entry name" value="PAS_9"/>
    <property type="match status" value="1"/>
</dbReference>
<dbReference type="InterPro" id="IPR009057">
    <property type="entry name" value="Homeodomain-like_sf"/>
</dbReference>
<keyword evidence="2" id="KW-0058">Aromatic hydrocarbons catabolism</keyword>
<dbReference type="PROSITE" id="PS00688">
    <property type="entry name" value="SIGMA54_INTERACT_3"/>
    <property type="match status" value="1"/>
</dbReference>
<evidence type="ECO:0000256" key="3">
    <source>
        <dbReference type="ARBA" id="ARBA00022840"/>
    </source>
</evidence>
<evidence type="ECO:0000256" key="2">
    <source>
        <dbReference type="ARBA" id="ARBA00022797"/>
    </source>
</evidence>
<keyword evidence="4" id="KW-0805">Transcription regulation</keyword>
<dbReference type="Pfam" id="PF25601">
    <property type="entry name" value="AAA_lid_14"/>
    <property type="match status" value="1"/>
</dbReference>
<dbReference type="PROSITE" id="PS00675">
    <property type="entry name" value="SIGMA54_INTERACT_1"/>
    <property type="match status" value="1"/>
</dbReference>
<dbReference type="InterPro" id="IPR000644">
    <property type="entry name" value="CBS_dom"/>
</dbReference>
<dbReference type="SMART" id="SM00382">
    <property type="entry name" value="AAA"/>
    <property type="match status" value="1"/>
</dbReference>
<dbReference type="Gene3D" id="3.30.450.20">
    <property type="entry name" value="PAS domain"/>
    <property type="match status" value="1"/>
</dbReference>